<reference evidence="1 2" key="1">
    <citation type="submission" date="2019-11" db="EMBL/GenBank/DDBJ databases">
        <title>Metabolism of dissolved organic matter in forest soils.</title>
        <authorList>
            <person name="Cyle K.T."/>
            <person name="Wilhelm R.C."/>
            <person name="Martinez C.E."/>
        </authorList>
    </citation>
    <scope>NUCLEOTIDE SEQUENCE [LARGE SCALE GENOMIC DNA]</scope>
    <source>
        <strain evidence="1 2">1N</strain>
    </source>
</reference>
<gene>
    <name evidence="1" type="ORF">GNZ12_30880</name>
</gene>
<evidence type="ECO:0000313" key="2">
    <source>
        <dbReference type="Proteomes" id="UP000652198"/>
    </source>
</evidence>
<keyword evidence="2" id="KW-1185">Reference proteome</keyword>
<name>A0ABX2C076_9BURK</name>
<dbReference type="RefSeq" id="WP_172315926.1">
    <property type="nucleotide sequence ID" value="NZ_WOEY01000123.1"/>
</dbReference>
<sequence>MTRAFAYPQLLSLSTNHEVPRNVESPFGYGKSEWHKALMLAMAGTSRHTTIRLLEYGETLIEFSSD</sequence>
<accession>A0ABX2C076</accession>
<comment type="caution">
    <text evidence="1">The sequence shown here is derived from an EMBL/GenBank/DDBJ whole genome shotgun (WGS) entry which is preliminary data.</text>
</comment>
<evidence type="ECO:0000313" key="1">
    <source>
        <dbReference type="EMBL" id="NPT45648.1"/>
    </source>
</evidence>
<proteinExistence type="predicted"/>
<organism evidence="1 2">
    <name type="scientific">Paraburkholderia solitsugae</name>
    <dbReference type="NCBI Taxonomy" id="2675748"/>
    <lineage>
        <taxon>Bacteria</taxon>
        <taxon>Pseudomonadati</taxon>
        <taxon>Pseudomonadota</taxon>
        <taxon>Betaproteobacteria</taxon>
        <taxon>Burkholderiales</taxon>
        <taxon>Burkholderiaceae</taxon>
        <taxon>Paraburkholderia</taxon>
    </lineage>
</organism>
<dbReference type="EMBL" id="WOEY01000123">
    <property type="protein sequence ID" value="NPT45648.1"/>
    <property type="molecule type" value="Genomic_DNA"/>
</dbReference>
<dbReference type="Proteomes" id="UP000652198">
    <property type="component" value="Unassembled WGS sequence"/>
</dbReference>
<protein>
    <submittedName>
        <fullName evidence="1">Uncharacterized protein</fullName>
    </submittedName>
</protein>